<dbReference type="Gene3D" id="1.10.287.1490">
    <property type="match status" value="1"/>
</dbReference>
<keyword evidence="1" id="KW-0175">Coiled coil</keyword>
<dbReference type="EMBL" id="SSTE01004238">
    <property type="protein sequence ID" value="KAA0062685.1"/>
    <property type="molecule type" value="Genomic_DNA"/>
</dbReference>
<evidence type="ECO:0000256" key="1">
    <source>
        <dbReference type="SAM" id="Coils"/>
    </source>
</evidence>
<evidence type="ECO:0000259" key="2">
    <source>
        <dbReference type="Pfam" id="PF24924"/>
    </source>
</evidence>
<dbReference type="Proteomes" id="UP000321393">
    <property type="component" value="Unassembled WGS sequence"/>
</dbReference>
<dbReference type="PANTHER" id="PTHR48200">
    <property type="entry name" value="PROTEIN, PUTATIVE-RELATED"/>
    <property type="match status" value="1"/>
</dbReference>
<feature type="coiled-coil region" evidence="1">
    <location>
        <begin position="138"/>
        <end position="172"/>
    </location>
</feature>
<name>A0A5A7V9X6_CUCMM</name>
<feature type="domain" description="DUF7745" evidence="2">
    <location>
        <begin position="11"/>
        <end position="53"/>
    </location>
</feature>
<protein>
    <submittedName>
        <fullName evidence="3">Girdin-like</fullName>
    </submittedName>
</protein>
<dbReference type="AlphaFoldDB" id="A0A5A7V9X6"/>
<feature type="coiled-coil region" evidence="1">
    <location>
        <begin position="208"/>
        <end position="270"/>
    </location>
</feature>
<comment type="caution">
    <text evidence="3">The sequence shown here is derived from an EMBL/GenBank/DDBJ whole genome shotgun (WGS) entry which is preliminary data.</text>
</comment>
<accession>A0A5A7V9X6</accession>
<dbReference type="PANTHER" id="PTHR48200:SF1">
    <property type="entry name" value="AMINOTRANSFERASE-LIKE PLANT MOBILE DOMAIN-CONTAINING PROTEIN"/>
    <property type="match status" value="1"/>
</dbReference>
<organism evidence="3 4">
    <name type="scientific">Cucumis melo var. makuwa</name>
    <name type="common">Oriental melon</name>
    <dbReference type="NCBI Taxonomy" id="1194695"/>
    <lineage>
        <taxon>Eukaryota</taxon>
        <taxon>Viridiplantae</taxon>
        <taxon>Streptophyta</taxon>
        <taxon>Embryophyta</taxon>
        <taxon>Tracheophyta</taxon>
        <taxon>Spermatophyta</taxon>
        <taxon>Magnoliopsida</taxon>
        <taxon>eudicotyledons</taxon>
        <taxon>Gunneridae</taxon>
        <taxon>Pentapetalae</taxon>
        <taxon>rosids</taxon>
        <taxon>fabids</taxon>
        <taxon>Cucurbitales</taxon>
        <taxon>Cucurbitaceae</taxon>
        <taxon>Benincaseae</taxon>
        <taxon>Cucumis</taxon>
    </lineage>
</organism>
<evidence type="ECO:0000313" key="3">
    <source>
        <dbReference type="EMBL" id="KAA0062685.1"/>
    </source>
</evidence>
<proteinExistence type="predicted"/>
<reference evidence="3 4" key="1">
    <citation type="submission" date="2019-08" db="EMBL/GenBank/DDBJ databases">
        <title>Draft genome sequences of two oriental melons (Cucumis melo L. var makuwa).</title>
        <authorList>
            <person name="Kwon S.-Y."/>
        </authorList>
    </citation>
    <scope>NUCLEOTIDE SEQUENCE [LARGE SCALE GENOMIC DNA]</scope>
    <source>
        <strain evidence="4">cv. SW 3</strain>
        <tissue evidence="3">Leaf</tissue>
    </source>
</reference>
<gene>
    <name evidence="3" type="ORF">E6C27_scaffold1576G00140</name>
</gene>
<sequence length="348" mass="41307">MAVWDPTYPRKEAWLSFFAKLTSENVIWKAQWMPLKAVIYRCGDFHNVPLLGPWGDCQGKKRQAVCAWKSIRKIKDKGHYERVTSGYEAWQANRRKNIIDISREQENEKLRKETSQWMDHATYLQNELKKTKSFLKNQDKLEKDLETLDKEMRRMNKANRSLKNEKTTLQATVGSQNEYIKDLENGKEYFLERVNDLNTSIGKRETQIMDLEAQNHSLRQTVDSLHLKMAECSEEYEILKNYVESLHYQLTALQNSSRRITQEYESLNTDYVQMKVDYDLQTRDFQVLVERVDQTIEFLRMVSKRANGFAEWAADLRVNFFSIQPHADDLNRFLKMICRELGHFGHFH</sequence>
<evidence type="ECO:0000313" key="4">
    <source>
        <dbReference type="Proteomes" id="UP000321393"/>
    </source>
</evidence>
<dbReference type="Pfam" id="PF24924">
    <property type="entry name" value="DUF7745"/>
    <property type="match status" value="1"/>
</dbReference>
<dbReference type="InterPro" id="IPR056647">
    <property type="entry name" value="DUF7745"/>
</dbReference>